<evidence type="ECO:0000313" key="2">
    <source>
        <dbReference type="Proteomes" id="UP001462502"/>
    </source>
</evidence>
<gene>
    <name evidence="1" type="ORF">ABI908_09980</name>
</gene>
<reference evidence="1 2" key="1">
    <citation type="submission" date="2024-05" db="EMBL/GenBank/DDBJ databases">
        <authorList>
            <person name="De Oliveira J.P."/>
            <person name="Noriler S.A."/>
            <person name="De Oliveira A.G."/>
            <person name="Sipoli D.S."/>
        </authorList>
    </citation>
    <scope>NUCLEOTIDE SEQUENCE [LARGE SCALE GENOMIC DNA]</scope>
    <source>
        <strain evidence="1 2">LABIM192</strain>
    </source>
</reference>
<proteinExistence type="predicted"/>
<sequence length="52" mass="5709">MPGCKMAASNRFEPGIAPYAYDARLPSSRITELLAPLDKRMGESLSLLTRVL</sequence>
<dbReference type="Proteomes" id="UP001462502">
    <property type="component" value="Unassembled WGS sequence"/>
</dbReference>
<keyword evidence="2" id="KW-1185">Reference proteome</keyword>
<organism evidence="1 2">
    <name type="scientific">Chromobacterium phragmitis</name>
    <dbReference type="NCBI Taxonomy" id="2202141"/>
    <lineage>
        <taxon>Bacteria</taxon>
        <taxon>Pseudomonadati</taxon>
        <taxon>Pseudomonadota</taxon>
        <taxon>Betaproteobacteria</taxon>
        <taxon>Neisseriales</taxon>
        <taxon>Chromobacteriaceae</taxon>
        <taxon>Chromobacterium</taxon>
    </lineage>
</organism>
<evidence type="ECO:0000313" key="1">
    <source>
        <dbReference type="EMBL" id="MEO9384435.1"/>
    </source>
</evidence>
<comment type="caution">
    <text evidence="1">The sequence shown here is derived from an EMBL/GenBank/DDBJ whole genome shotgun (WGS) entry which is preliminary data.</text>
</comment>
<dbReference type="EMBL" id="JBDXMI010000001">
    <property type="protein sequence ID" value="MEO9384435.1"/>
    <property type="molecule type" value="Genomic_DNA"/>
</dbReference>
<protein>
    <submittedName>
        <fullName evidence="1">DUF1484 family protein</fullName>
    </submittedName>
</protein>
<dbReference type="InterPro" id="IPR009957">
    <property type="entry name" value="DUF1484"/>
</dbReference>
<dbReference type="Pfam" id="PF07363">
    <property type="entry name" value="DUF1484"/>
    <property type="match status" value="1"/>
</dbReference>
<name>A0ABV0IT45_9NEIS</name>
<dbReference type="RefSeq" id="WP_347936574.1">
    <property type="nucleotide sequence ID" value="NZ_CP158160.1"/>
</dbReference>
<accession>A0ABV0IT45</accession>